<protein>
    <submittedName>
        <fullName evidence="1">Uncharacterized protein</fullName>
    </submittedName>
</protein>
<reference evidence="1 2" key="1">
    <citation type="submission" date="2013-11" db="EMBL/GenBank/DDBJ databases">
        <title>Metagenomic analysis of a methanogenic consortium involved in long chain n-alkane degradation.</title>
        <authorList>
            <person name="Davidova I.A."/>
            <person name="Callaghan A.V."/>
            <person name="Wawrik B."/>
            <person name="Pruitt S."/>
            <person name="Marks C."/>
            <person name="Duncan K.E."/>
            <person name="Suflita J.M."/>
        </authorList>
    </citation>
    <scope>NUCLEOTIDE SEQUENCE [LARGE SCALE GENOMIC DNA]</scope>
    <source>
        <strain evidence="1 2">SPR</strain>
    </source>
</reference>
<gene>
    <name evidence="1" type="ORF">X474_12785</name>
</gene>
<keyword evidence="2" id="KW-1185">Reference proteome</keyword>
<organism evidence="1 2">
    <name type="scientific">Dethiosulfatarculus sandiegensis</name>
    <dbReference type="NCBI Taxonomy" id="1429043"/>
    <lineage>
        <taxon>Bacteria</taxon>
        <taxon>Pseudomonadati</taxon>
        <taxon>Thermodesulfobacteriota</taxon>
        <taxon>Desulfarculia</taxon>
        <taxon>Desulfarculales</taxon>
        <taxon>Desulfarculaceae</taxon>
        <taxon>Dethiosulfatarculus</taxon>
    </lineage>
</organism>
<comment type="caution">
    <text evidence="1">The sequence shown here is derived from an EMBL/GenBank/DDBJ whole genome shotgun (WGS) entry which is preliminary data.</text>
</comment>
<dbReference type="STRING" id="1429043.X474_12785"/>
<proteinExistence type="predicted"/>
<dbReference type="Proteomes" id="UP000032233">
    <property type="component" value="Unassembled WGS sequence"/>
</dbReference>
<evidence type="ECO:0000313" key="2">
    <source>
        <dbReference type="Proteomes" id="UP000032233"/>
    </source>
</evidence>
<dbReference type="AlphaFoldDB" id="A0A0D2JEC9"/>
<name>A0A0D2JEC9_9BACT</name>
<dbReference type="InParanoid" id="A0A0D2JEC9"/>
<evidence type="ECO:0000313" key="1">
    <source>
        <dbReference type="EMBL" id="KIX13976.1"/>
    </source>
</evidence>
<dbReference type="EMBL" id="AZAC01000014">
    <property type="protein sequence ID" value="KIX13976.1"/>
    <property type="molecule type" value="Genomic_DNA"/>
</dbReference>
<accession>A0A0D2JEC9</accession>
<sequence>MPGFSKPGKSSGRLCFSAISLFLKNRANTACLTLTQAGVNFPAETCLYFYFNNHPSPPRKNGPF</sequence>